<dbReference type="SUPFAM" id="SSF48317">
    <property type="entry name" value="Acid phosphatase/Vanadium-dependent haloperoxidase"/>
    <property type="match status" value="1"/>
</dbReference>
<dbReference type="RefSeq" id="WP_023054056.1">
    <property type="nucleotide sequence ID" value="NZ_AWXA01000041.1"/>
</dbReference>
<sequence length="198" mass="22289">MMGPFMAGIFLLVKQREMIRTGVRLIAKFAFLLYLLYGAVAWFYGGIERERRRLSLVHTLVAVATASGFSFGIGRFWPRPRPFVTRRKKAWITHKDNPSFPSNHTMNGAVVTAAAFHCHSQAAPFLAIVTLVIGLSRVACRLHYVSDLIGGIAVGLFSYAFTVSFAPFQRFSKCLLHFLAYVTDDLAPAFLQRRRSDR</sequence>
<dbReference type="InterPro" id="IPR036938">
    <property type="entry name" value="PAP2/HPO_sf"/>
</dbReference>
<evidence type="ECO:0000313" key="4">
    <source>
        <dbReference type="Proteomes" id="UP000017090"/>
    </source>
</evidence>
<dbReference type="PATRIC" id="fig|1111454.3.peg.1577"/>
<keyword evidence="1" id="KW-1133">Transmembrane helix</keyword>
<dbReference type="Gene3D" id="1.20.144.10">
    <property type="entry name" value="Phosphatidic acid phosphatase type 2/haloperoxidase"/>
    <property type="match status" value="1"/>
</dbReference>
<feature type="transmembrane region" description="Helical" evidence="1">
    <location>
        <begin position="109"/>
        <end position="136"/>
    </location>
</feature>
<reference evidence="3 4" key="1">
    <citation type="submission" date="2013-09" db="EMBL/GenBank/DDBJ databases">
        <authorList>
            <person name="Durkin A.S."/>
            <person name="Haft D.R."/>
            <person name="McCorrison J."/>
            <person name="Torralba M."/>
            <person name="Gillis M."/>
            <person name="Haft D.H."/>
            <person name="Methe B."/>
            <person name="Sutton G."/>
            <person name="Nelson K.E."/>
        </authorList>
    </citation>
    <scope>NUCLEOTIDE SEQUENCE [LARGE SCALE GENOMIC DNA]</scope>
    <source>
        <strain evidence="3 4">BV3C16-1</strain>
    </source>
</reference>
<feature type="transmembrane region" description="Helical" evidence="1">
    <location>
        <begin position="56"/>
        <end position="77"/>
    </location>
</feature>
<comment type="caution">
    <text evidence="3">The sequence shown here is derived from an EMBL/GenBank/DDBJ whole genome shotgun (WGS) entry which is preliminary data.</text>
</comment>
<keyword evidence="4" id="KW-1185">Reference proteome</keyword>
<gene>
    <name evidence="3" type="ORF">HMPREF1250_1908</name>
</gene>
<dbReference type="eggNOG" id="COG0671">
    <property type="taxonomic scope" value="Bacteria"/>
</dbReference>
<keyword evidence="1" id="KW-0472">Membrane</keyword>
<dbReference type="PANTHER" id="PTHR14969:SF13">
    <property type="entry name" value="AT30094P"/>
    <property type="match status" value="1"/>
</dbReference>
<proteinExistence type="predicted"/>
<evidence type="ECO:0000313" key="3">
    <source>
        <dbReference type="EMBL" id="ERT58757.1"/>
    </source>
</evidence>
<dbReference type="PANTHER" id="PTHR14969">
    <property type="entry name" value="SPHINGOSINE-1-PHOSPHATE PHOSPHOHYDROLASE"/>
    <property type="match status" value="1"/>
</dbReference>
<feature type="transmembrane region" description="Helical" evidence="1">
    <location>
        <begin position="148"/>
        <end position="168"/>
    </location>
</feature>
<dbReference type="EMBL" id="AWXA01000041">
    <property type="protein sequence ID" value="ERT58757.1"/>
    <property type="molecule type" value="Genomic_DNA"/>
</dbReference>
<evidence type="ECO:0000259" key="2">
    <source>
        <dbReference type="SMART" id="SM00014"/>
    </source>
</evidence>
<dbReference type="STRING" id="1111454.HMPREF1250_1908"/>
<name>U7UH47_9FIRM</name>
<accession>U7UH47</accession>
<evidence type="ECO:0000256" key="1">
    <source>
        <dbReference type="SAM" id="Phobius"/>
    </source>
</evidence>
<dbReference type="Proteomes" id="UP000017090">
    <property type="component" value="Unassembled WGS sequence"/>
</dbReference>
<protein>
    <submittedName>
        <fullName evidence="3">PAP2 family protein</fullName>
    </submittedName>
</protein>
<keyword evidence="1" id="KW-0812">Transmembrane</keyword>
<feature type="domain" description="Phosphatidic acid phosphatase type 2/haloperoxidase" evidence="2">
    <location>
        <begin position="55"/>
        <end position="163"/>
    </location>
</feature>
<dbReference type="Pfam" id="PF01569">
    <property type="entry name" value="PAP2"/>
    <property type="match status" value="1"/>
</dbReference>
<dbReference type="AlphaFoldDB" id="U7UH47"/>
<organism evidence="3 4">
    <name type="scientific">Megasphaera vaginalis</name>
    <name type="common">ex Srinivasan et al. 2021</name>
    <dbReference type="NCBI Taxonomy" id="1111454"/>
    <lineage>
        <taxon>Bacteria</taxon>
        <taxon>Bacillati</taxon>
        <taxon>Bacillota</taxon>
        <taxon>Negativicutes</taxon>
        <taxon>Veillonellales</taxon>
        <taxon>Veillonellaceae</taxon>
        <taxon>Megasphaera</taxon>
    </lineage>
</organism>
<dbReference type="SMART" id="SM00014">
    <property type="entry name" value="acidPPc"/>
    <property type="match status" value="1"/>
</dbReference>
<feature type="transmembrane region" description="Helical" evidence="1">
    <location>
        <begin position="25"/>
        <end position="44"/>
    </location>
</feature>
<dbReference type="InterPro" id="IPR000326">
    <property type="entry name" value="PAP2/HPO"/>
</dbReference>